<sequence>MRQACGLGRFVVVAFLVVRAIACAETLPQLFQRPQCLGLGLAQQTAMNHGLAFAVERDDGTGHGAHVRGVVTQAFLDGLQFLDHLLAARFQRLGLVLVLGVVGFFEFGIELVEAGLQGRDAAGFADVRFAALARRVLERLAVGVAHVRYGFHPRPALGAHVLGLRIQLAAHQRFQQRGIGQVGSGIAFGEQVAADVEGWRTPVPPGMSRQRT</sequence>
<evidence type="ECO:0000313" key="1">
    <source>
        <dbReference type="EMBL" id="CAB3770402.1"/>
    </source>
</evidence>
<reference evidence="1 2" key="1">
    <citation type="submission" date="2020-04" db="EMBL/GenBank/DDBJ databases">
        <authorList>
            <person name="De Canck E."/>
        </authorList>
    </citation>
    <scope>NUCLEOTIDE SEQUENCE [LARGE SCALE GENOMIC DNA]</scope>
    <source>
        <strain evidence="1 2">LMG 29739</strain>
    </source>
</reference>
<proteinExistence type="predicted"/>
<keyword evidence="2" id="KW-1185">Reference proteome</keyword>
<accession>A0A6J5EYR1</accession>
<dbReference type="Proteomes" id="UP000494329">
    <property type="component" value="Unassembled WGS sequence"/>
</dbReference>
<protein>
    <submittedName>
        <fullName evidence="1">Uncharacterized protein</fullName>
    </submittedName>
</protein>
<name>A0A6J5EYR1_9BURK</name>
<organism evidence="1 2">
    <name type="scientific">Paraburkholderia solisilvae</name>
    <dbReference type="NCBI Taxonomy" id="624376"/>
    <lineage>
        <taxon>Bacteria</taxon>
        <taxon>Pseudomonadati</taxon>
        <taxon>Pseudomonadota</taxon>
        <taxon>Betaproteobacteria</taxon>
        <taxon>Burkholderiales</taxon>
        <taxon>Burkholderiaceae</taxon>
        <taxon>Paraburkholderia</taxon>
    </lineage>
</organism>
<evidence type="ECO:0000313" key="2">
    <source>
        <dbReference type="Proteomes" id="UP000494329"/>
    </source>
</evidence>
<dbReference type="EMBL" id="CADIKF010000071">
    <property type="protein sequence ID" value="CAB3770402.1"/>
    <property type="molecule type" value="Genomic_DNA"/>
</dbReference>
<dbReference type="AlphaFoldDB" id="A0A6J5EYR1"/>
<gene>
    <name evidence="1" type="ORF">LMG29739_05772</name>
</gene>